<reference evidence="1 2" key="1">
    <citation type="submission" date="2015-08" db="EMBL/GenBank/DDBJ databases">
        <title>Genome sequence of the pristinamycin over-producing bacterium Streptomyces pristinaespiralis HCCB10218.</title>
        <authorList>
            <person name="Tian J."/>
            <person name="Yang J."/>
            <person name="Li L."/>
            <person name="Ruan L."/>
            <person name="Wei W."/>
            <person name="Zheng G."/>
            <person name="Wei Z."/>
            <person name="Yang S."/>
            <person name="Ge M."/>
            <person name="Jiang W."/>
            <person name="Lu Y."/>
        </authorList>
    </citation>
    <scope>NUCLEOTIDE SEQUENCE [LARGE SCALE GENOMIC DNA]</scope>
    <source>
        <strain evidence="1 2">HCCB 10218</strain>
    </source>
</reference>
<dbReference type="RefSeq" id="WP_086025607.1">
    <property type="nucleotide sequence ID" value="NZ_CP011340.1"/>
</dbReference>
<protein>
    <submittedName>
        <fullName evidence="1">Cupin</fullName>
    </submittedName>
</protein>
<dbReference type="Gene3D" id="2.60.120.10">
    <property type="entry name" value="Jelly Rolls"/>
    <property type="match status" value="1"/>
</dbReference>
<dbReference type="KEGG" id="spri:SPRI_5555"/>
<dbReference type="EMBL" id="CP011340">
    <property type="protein sequence ID" value="ALC23861.1"/>
    <property type="molecule type" value="Genomic_DNA"/>
</dbReference>
<dbReference type="InterPro" id="IPR011051">
    <property type="entry name" value="RmlC_Cupin_sf"/>
</dbReference>
<dbReference type="PATRIC" id="fig|38300.4.peg.5820"/>
<dbReference type="OrthoDB" id="129561at2"/>
<proteinExistence type="predicted"/>
<organism evidence="1">
    <name type="scientific">Streptomyces pristinaespiralis</name>
    <dbReference type="NCBI Taxonomy" id="38300"/>
    <lineage>
        <taxon>Bacteria</taxon>
        <taxon>Bacillati</taxon>
        <taxon>Actinomycetota</taxon>
        <taxon>Actinomycetes</taxon>
        <taxon>Kitasatosporales</taxon>
        <taxon>Streptomycetaceae</taxon>
        <taxon>Streptomyces</taxon>
    </lineage>
</organism>
<evidence type="ECO:0000313" key="2">
    <source>
        <dbReference type="Proteomes" id="UP000060513"/>
    </source>
</evidence>
<dbReference type="SUPFAM" id="SSF51182">
    <property type="entry name" value="RmlC-like cupins"/>
    <property type="match status" value="1"/>
</dbReference>
<dbReference type="Pfam" id="PF07883">
    <property type="entry name" value="Cupin_2"/>
    <property type="match status" value="1"/>
</dbReference>
<dbReference type="InterPro" id="IPR013096">
    <property type="entry name" value="Cupin_2"/>
</dbReference>
<dbReference type="STRING" id="38300.SPRI_5555"/>
<accession>A0A0M5IPD4</accession>
<gene>
    <name evidence="1" type="ORF">SPRI_5555</name>
</gene>
<dbReference type="Proteomes" id="UP000060513">
    <property type="component" value="Chromosome"/>
</dbReference>
<name>A0A0M5IPD4_STRPR</name>
<evidence type="ECO:0000313" key="1">
    <source>
        <dbReference type="EMBL" id="ALC23861.1"/>
    </source>
</evidence>
<dbReference type="GeneID" id="97233395"/>
<sequence>MRGLTVMGKRFDVRTALVLTGCLAALAVVPSAANATPGSGVSGTVLAQGTTDESLRITAKGRTDVVVRTLTIAPGGTTGWHHHPGQVLAVVRSGTLTRTLDDCSLEVTGPGGAILEPAGARHRHLGRNLGTEPVVLYVTYFLPAGSPLSVDEEAPDCAAGQPAARSGTVGEDG</sequence>
<dbReference type="AlphaFoldDB" id="A0A0M5IPD4"/>
<dbReference type="InterPro" id="IPR014710">
    <property type="entry name" value="RmlC-like_jellyroll"/>
</dbReference>